<dbReference type="Pfam" id="PF01547">
    <property type="entry name" value="SBP_bac_1"/>
    <property type="match status" value="1"/>
</dbReference>
<dbReference type="InterPro" id="IPR006059">
    <property type="entry name" value="SBP"/>
</dbReference>
<dbReference type="AlphaFoldDB" id="A0A7X6I1A4"/>
<dbReference type="Proteomes" id="UP000578686">
    <property type="component" value="Unassembled WGS sequence"/>
</dbReference>
<organism evidence="4 5">
    <name type="scientific">Streptomyces lonarensis</name>
    <dbReference type="NCBI Taxonomy" id="700599"/>
    <lineage>
        <taxon>Bacteria</taxon>
        <taxon>Bacillati</taxon>
        <taxon>Actinomycetota</taxon>
        <taxon>Actinomycetes</taxon>
        <taxon>Kitasatosporales</taxon>
        <taxon>Streptomycetaceae</taxon>
        <taxon>Streptomyces</taxon>
    </lineage>
</organism>
<evidence type="ECO:0000313" key="5">
    <source>
        <dbReference type="Proteomes" id="UP000578686"/>
    </source>
</evidence>
<dbReference type="PROSITE" id="PS51257">
    <property type="entry name" value="PROKAR_LIPOPROTEIN"/>
    <property type="match status" value="1"/>
</dbReference>
<evidence type="ECO:0000256" key="1">
    <source>
        <dbReference type="ARBA" id="ARBA00008520"/>
    </source>
</evidence>
<dbReference type="PANTHER" id="PTHR43649:SF29">
    <property type="entry name" value="OSMOPROTECTIVE COMPOUNDS-BINDING PROTEIN GGTB"/>
    <property type="match status" value="1"/>
</dbReference>
<dbReference type="RefSeq" id="WP_167973684.1">
    <property type="nucleotide sequence ID" value="NZ_BHZG01000251.1"/>
</dbReference>
<dbReference type="Gene3D" id="3.40.190.10">
    <property type="entry name" value="Periplasmic binding protein-like II"/>
    <property type="match status" value="2"/>
</dbReference>
<dbReference type="PANTHER" id="PTHR43649">
    <property type="entry name" value="ARABINOSE-BINDING PROTEIN-RELATED"/>
    <property type="match status" value="1"/>
</dbReference>
<evidence type="ECO:0000256" key="2">
    <source>
        <dbReference type="ARBA" id="ARBA00022448"/>
    </source>
</evidence>
<feature type="compositionally biased region" description="Gly residues" evidence="3">
    <location>
        <begin position="38"/>
        <end position="49"/>
    </location>
</feature>
<proteinExistence type="inferred from homology"/>
<name>A0A7X6I1A4_9ACTN</name>
<reference evidence="4 5" key="1">
    <citation type="submission" date="2020-03" db="EMBL/GenBank/DDBJ databases">
        <title>Draft genome of Streptomyces sp. ventii, isolated from the Axial Seamount in the Pacific Ocean, and resequencing of the two type strains Streptomyces lonarensis strain NCL 716 and Streptomyces bohaiensis strain 11A07.</title>
        <authorList>
            <person name="Loughran R.M."/>
            <person name="Pfannmuller K.M."/>
            <person name="Wasson B.J."/>
            <person name="Deadmond M.C."/>
            <person name="Paddock B.E."/>
            <person name="Koyack M.J."/>
            <person name="Gallegos D.A."/>
            <person name="Mitchell E.A."/>
            <person name="Ushijima B."/>
            <person name="Saw J.H."/>
            <person name="Mcphail K.L."/>
            <person name="Videau P."/>
        </authorList>
    </citation>
    <scope>NUCLEOTIDE SEQUENCE [LARGE SCALE GENOMIC DNA]</scope>
    <source>
        <strain evidence="4 5">NCL716</strain>
    </source>
</reference>
<dbReference type="SUPFAM" id="SSF53850">
    <property type="entry name" value="Periplasmic binding protein-like II"/>
    <property type="match status" value="1"/>
</dbReference>
<evidence type="ECO:0000256" key="3">
    <source>
        <dbReference type="SAM" id="MobiDB-lite"/>
    </source>
</evidence>
<dbReference type="EMBL" id="JAAVJD010000245">
    <property type="protein sequence ID" value="NJQ08114.1"/>
    <property type="molecule type" value="Genomic_DNA"/>
</dbReference>
<accession>A0A7X6I1A4</accession>
<feature type="region of interest" description="Disordered" evidence="3">
    <location>
        <begin position="37"/>
        <end position="56"/>
    </location>
</feature>
<sequence>MSSAIRPRGGTRQVGRIAAVSVAAALVLTACGSDDDGGSGGGGGGGGGSDSALDLPDLSGETLEVAGVWTGAEQSNFMAAIADFEEQTGATVNFVPTGDNLATFIGQKIDGGAAPDVALVAQVGVVHEFAERGWLAPVGDLAQEQLSENYDQGWQDLGAYDGEQYGVYVKAANKSLVWYNTTSFTNAGVEAPTTWDEFVSTAGVLSDSGVDPVSVGGADGWTLTDWFENIYLSQAGPEMYDQLADHEIPWTDQSVTDALTTLGELFGEERLLAGGSAGALRTDFPTSVTQTFADLDAPAAAMVYEGDFVASVISDSTDAVVGEDALVFPFPAVGDDSPVVSGGDVAVALSPDTGEATEAQQALMAFLASTDAARTWAGQGGFLSPNKSLEFDAYPDDVQREIAEALISAGDDFRFDMSDLAPAAFGGTTGQGMWQALQDFLRDPEDIEGVQEYLESQAASAYGD</sequence>
<evidence type="ECO:0000313" key="4">
    <source>
        <dbReference type="EMBL" id="NJQ08114.1"/>
    </source>
</evidence>
<dbReference type="InterPro" id="IPR050490">
    <property type="entry name" value="Bact_solute-bd_prot1"/>
</dbReference>
<keyword evidence="5" id="KW-1185">Reference proteome</keyword>
<protein>
    <submittedName>
        <fullName evidence="4">Extracellular solute-binding protein</fullName>
    </submittedName>
</protein>
<comment type="similarity">
    <text evidence="1">Belongs to the bacterial solute-binding protein 1 family.</text>
</comment>
<gene>
    <name evidence="4" type="ORF">HCN56_21650</name>
</gene>
<keyword evidence="2" id="KW-0813">Transport</keyword>
<comment type="caution">
    <text evidence="4">The sequence shown here is derived from an EMBL/GenBank/DDBJ whole genome shotgun (WGS) entry which is preliminary data.</text>
</comment>